<dbReference type="OrthoDB" id="5741390at2"/>
<dbReference type="EMBL" id="QUZK01000034">
    <property type="protein sequence ID" value="RFF30580.1"/>
    <property type="molecule type" value="Genomic_DNA"/>
</dbReference>
<dbReference type="AlphaFoldDB" id="A0A3E1K8Z7"/>
<feature type="compositionally biased region" description="Polar residues" evidence="1">
    <location>
        <begin position="105"/>
        <end position="114"/>
    </location>
</feature>
<dbReference type="RefSeq" id="WP_116650523.1">
    <property type="nucleotide sequence ID" value="NZ_QUZK01000034.1"/>
</dbReference>
<evidence type="ECO:0000313" key="2">
    <source>
        <dbReference type="EMBL" id="RFF30580.1"/>
    </source>
</evidence>
<dbReference type="Proteomes" id="UP000260351">
    <property type="component" value="Unassembled WGS sequence"/>
</dbReference>
<reference evidence="2 3" key="1">
    <citation type="submission" date="2018-08" db="EMBL/GenBank/DDBJ databases">
        <title>Wenzhouxiangella salilacus sp. nov., a novel bacterium isolated from a saline lake in Xinjiang Province, China.</title>
        <authorList>
            <person name="Han S."/>
        </authorList>
    </citation>
    <scope>NUCLEOTIDE SEQUENCE [LARGE SCALE GENOMIC DNA]</scope>
    <source>
        <strain evidence="2 3">XDB06</strain>
    </source>
</reference>
<organism evidence="2 3">
    <name type="scientific">Wenzhouxiangella sediminis</name>
    <dbReference type="NCBI Taxonomy" id="1792836"/>
    <lineage>
        <taxon>Bacteria</taxon>
        <taxon>Pseudomonadati</taxon>
        <taxon>Pseudomonadota</taxon>
        <taxon>Gammaproteobacteria</taxon>
        <taxon>Chromatiales</taxon>
        <taxon>Wenzhouxiangellaceae</taxon>
        <taxon>Wenzhouxiangella</taxon>
    </lineage>
</organism>
<protein>
    <submittedName>
        <fullName evidence="2">DUF3144 domain-containing protein</fullName>
    </submittedName>
</protein>
<keyword evidence="3" id="KW-1185">Reference proteome</keyword>
<dbReference type="Gene3D" id="1.10.287.3020">
    <property type="match status" value="1"/>
</dbReference>
<name>A0A3E1K8Z7_9GAMM</name>
<evidence type="ECO:0000313" key="3">
    <source>
        <dbReference type="Proteomes" id="UP000260351"/>
    </source>
</evidence>
<evidence type="ECO:0000256" key="1">
    <source>
        <dbReference type="SAM" id="MobiDB-lite"/>
    </source>
</evidence>
<accession>A0A3E1K8Z7</accession>
<comment type="caution">
    <text evidence="2">The sequence shown here is derived from an EMBL/GenBank/DDBJ whole genome shotgun (WGS) entry which is preliminary data.</text>
</comment>
<proteinExistence type="predicted"/>
<sequence>MSEQQKQIDAHNQATNEFIELANKMVNEHGFDRNLVSAAMMAASGVYATFIAAGNQGFLAENGVEKVASMYKNNLVYIQKRKKEDLEAQGLKPKPMAEIQGDAENPTSTDGDKD</sequence>
<gene>
    <name evidence="2" type="ORF">DZC52_07570</name>
</gene>
<feature type="region of interest" description="Disordered" evidence="1">
    <location>
        <begin position="84"/>
        <end position="114"/>
    </location>
</feature>